<protein>
    <submittedName>
        <fullName evidence="1">Uncharacterized protein</fullName>
    </submittedName>
</protein>
<gene>
    <name evidence="1" type="ORF">M119_0785</name>
</gene>
<evidence type="ECO:0000313" key="1">
    <source>
        <dbReference type="EMBL" id="EYB11250.1"/>
    </source>
</evidence>
<sequence length="42" mass="4771">MPRLPIYKARSMVGNFIDMAEEITIAIALIPKQRLKDRGESP</sequence>
<proteinExistence type="predicted"/>
<dbReference type="EMBL" id="JGEU01000030">
    <property type="protein sequence ID" value="EYB11250.1"/>
    <property type="molecule type" value="Genomic_DNA"/>
</dbReference>
<dbReference type="AlphaFoldDB" id="A0AB73APW8"/>
<organism evidence="1 2">
    <name type="scientific">Bacteroides fragilis str. 3783N1-6</name>
    <dbReference type="NCBI Taxonomy" id="1339310"/>
    <lineage>
        <taxon>Bacteria</taxon>
        <taxon>Pseudomonadati</taxon>
        <taxon>Bacteroidota</taxon>
        <taxon>Bacteroidia</taxon>
        <taxon>Bacteroidales</taxon>
        <taxon>Bacteroidaceae</taxon>
        <taxon>Bacteroides</taxon>
    </lineage>
</organism>
<dbReference type="Proteomes" id="UP000021175">
    <property type="component" value="Unassembled WGS sequence"/>
</dbReference>
<comment type="caution">
    <text evidence="1">The sequence shown here is derived from an EMBL/GenBank/DDBJ whole genome shotgun (WGS) entry which is preliminary data.</text>
</comment>
<name>A0AB73APW8_BACFG</name>
<evidence type="ECO:0000313" key="2">
    <source>
        <dbReference type="Proteomes" id="UP000021175"/>
    </source>
</evidence>
<reference evidence="1 2" key="1">
    <citation type="submission" date="2014-02" db="EMBL/GenBank/DDBJ databases">
        <authorList>
            <person name="Sears C."/>
            <person name="Carroll K."/>
            <person name="Sack B.R."/>
            <person name="Qadri F."/>
            <person name="Myers L.L."/>
            <person name="Chung G.-T."/>
            <person name="Escheverria P."/>
            <person name="Fraser C.M."/>
            <person name="Sadzewicz L."/>
            <person name="Shefchek K.A."/>
            <person name="Tallon L."/>
            <person name="Das S.P."/>
            <person name="Daugherty S."/>
            <person name="Mongodin E.F."/>
        </authorList>
    </citation>
    <scope>NUCLEOTIDE SEQUENCE [LARGE SCALE GENOMIC DNA]</scope>
    <source>
        <strain evidence="1 2">3783N1-6</strain>
    </source>
</reference>
<accession>A0AB73APW8</accession>